<feature type="transmembrane region" description="Helical" evidence="1">
    <location>
        <begin position="387"/>
        <end position="411"/>
    </location>
</feature>
<dbReference type="Proteomes" id="UP000658514">
    <property type="component" value="Unassembled WGS sequence"/>
</dbReference>
<evidence type="ECO:0000256" key="1">
    <source>
        <dbReference type="SAM" id="Phobius"/>
    </source>
</evidence>
<evidence type="ECO:0000313" key="3">
    <source>
        <dbReference type="Proteomes" id="UP000658514"/>
    </source>
</evidence>
<keyword evidence="3" id="KW-1185">Reference proteome</keyword>
<name>A0ABR8A5U1_9CYAN</name>
<feature type="transmembrane region" description="Helical" evidence="1">
    <location>
        <begin position="344"/>
        <end position="367"/>
    </location>
</feature>
<dbReference type="RefSeq" id="WP_190539455.1">
    <property type="nucleotide sequence ID" value="NZ_CAWPNO010000128.1"/>
</dbReference>
<feature type="transmembrane region" description="Helical" evidence="1">
    <location>
        <begin position="225"/>
        <end position="245"/>
    </location>
</feature>
<comment type="caution">
    <text evidence="2">The sequence shown here is derived from an EMBL/GenBank/DDBJ whole genome shotgun (WGS) entry which is preliminary data.</text>
</comment>
<gene>
    <name evidence="2" type="ORF">H6G24_07605</name>
</gene>
<keyword evidence="1" id="KW-0472">Membrane</keyword>
<feature type="transmembrane region" description="Helical" evidence="1">
    <location>
        <begin position="124"/>
        <end position="144"/>
    </location>
</feature>
<keyword evidence="1" id="KW-1133">Transmembrane helix</keyword>
<protein>
    <submittedName>
        <fullName evidence="2">Uncharacterized protein</fullName>
    </submittedName>
</protein>
<feature type="transmembrane region" description="Helical" evidence="1">
    <location>
        <begin position="467"/>
        <end position="493"/>
    </location>
</feature>
<reference evidence="2 3" key="1">
    <citation type="journal article" date="2020" name="ISME J.">
        <title>Comparative genomics reveals insights into cyanobacterial evolution and habitat adaptation.</title>
        <authorList>
            <person name="Chen M.Y."/>
            <person name="Teng W.K."/>
            <person name="Zhao L."/>
            <person name="Hu C.X."/>
            <person name="Zhou Y.K."/>
            <person name="Han B.P."/>
            <person name="Song L.R."/>
            <person name="Shu W.S."/>
        </authorList>
    </citation>
    <scope>NUCLEOTIDE SEQUENCE [LARGE SCALE GENOMIC DNA]</scope>
    <source>
        <strain evidence="2 3">FACHB-288</strain>
    </source>
</reference>
<feature type="transmembrane region" description="Helical" evidence="1">
    <location>
        <begin position="293"/>
        <end position="313"/>
    </location>
</feature>
<feature type="transmembrane region" description="Helical" evidence="1">
    <location>
        <begin position="198"/>
        <end position="218"/>
    </location>
</feature>
<keyword evidence="1" id="KW-0812">Transmembrane</keyword>
<feature type="transmembrane region" description="Helical" evidence="1">
    <location>
        <begin position="251"/>
        <end position="272"/>
    </location>
</feature>
<evidence type="ECO:0000313" key="2">
    <source>
        <dbReference type="EMBL" id="MBD2195357.1"/>
    </source>
</evidence>
<proteinExistence type="predicted"/>
<feature type="transmembrane region" description="Helical" evidence="1">
    <location>
        <begin position="165"/>
        <end position="186"/>
    </location>
</feature>
<sequence>MIAEDDKLSELVSAIEEVSSAPADFWQVTAIIESLGYTDRVIQQEFGFSDALSLGKYVYENHNFSLAAKVIKPKKKFWRNLLKEMQIFIEQFSQSFVFALPLLLILLLESLDVDNQSPLLPPELASLITLATMASLTISGGFVQMISRRGEFYLKLGEPIQARRVCLPIIYLGTATSIIVGLLGLWFGFYQGQFADEYLILAAVYYLVLSLLWMLLAAVGIQLRWCTPIIMLGLSGLFVLLRVWINLDALTAQIISMFATLLVVICLVGFGFGKDKKASQTTATKVPLPRLSALVYLLAPYFFYGIAYFSFIFGDRIVAGWAVNPASGLVFAIHADYQQAMDLALINFLLLVPFVEYLSYRFISYWFKNSKNLNVTKLAKFYRQLSYRYWLTVGLTVIFFSLCVTITFLLLKPESWSLQTNLQSLFGCLGYLFFVIGLLNSILLFSLNQAAMVVKSIIPALVLNLTLGYILANLINPDCAVIGLVTAAILFMLRSTHKVSQVMKQPDYIYYLAGY</sequence>
<organism evidence="2 3">
    <name type="scientific">Calothrix parietina FACHB-288</name>
    <dbReference type="NCBI Taxonomy" id="2692896"/>
    <lineage>
        <taxon>Bacteria</taxon>
        <taxon>Bacillati</taxon>
        <taxon>Cyanobacteriota</taxon>
        <taxon>Cyanophyceae</taxon>
        <taxon>Nostocales</taxon>
        <taxon>Calotrichaceae</taxon>
        <taxon>Calothrix</taxon>
    </lineage>
</organism>
<feature type="transmembrane region" description="Helical" evidence="1">
    <location>
        <begin position="87"/>
        <end position="108"/>
    </location>
</feature>
<dbReference type="EMBL" id="JACJQH010000009">
    <property type="protein sequence ID" value="MBD2195357.1"/>
    <property type="molecule type" value="Genomic_DNA"/>
</dbReference>
<accession>A0ABR8A5U1</accession>
<feature type="transmembrane region" description="Helical" evidence="1">
    <location>
        <begin position="423"/>
        <end position="447"/>
    </location>
</feature>